<dbReference type="GO" id="GO:0018580">
    <property type="term" value="F:nitronate monooxygenase activity"/>
    <property type="evidence" value="ECO:0007669"/>
    <property type="project" value="InterPro"/>
</dbReference>
<keyword evidence="3" id="KW-0216">Detoxification</keyword>
<gene>
    <name evidence="12" type="ORF">QU24_18750</name>
</gene>
<dbReference type="PANTHER" id="PTHR42747">
    <property type="entry name" value="NITRONATE MONOOXYGENASE-RELATED"/>
    <property type="match status" value="1"/>
</dbReference>
<keyword evidence="7" id="KW-0560">Oxidoreductase</keyword>
<evidence type="ECO:0000256" key="6">
    <source>
        <dbReference type="ARBA" id="ARBA00022741"/>
    </source>
</evidence>
<keyword evidence="6" id="KW-0547">Nucleotide-binding</keyword>
<evidence type="ECO:0000256" key="1">
    <source>
        <dbReference type="ARBA" id="ARBA00001917"/>
    </source>
</evidence>
<evidence type="ECO:0000256" key="7">
    <source>
        <dbReference type="ARBA" id="ARBA00023002"/>
    </source>
</evidence>
<keyword evidence="4" id="KW-0285">Flavoprotein</keyword>
<dbReference type="CDD" id="cd04730">
    <property type="entry name" value="NPD_like"/>
    <property type="match status" value="1"/>
</dbReference>
<dbReference type="FunFam" id="3.20.20.70:FF:000154">
    <property type="entry name" value="Probable nitronate monooxygenase"/>
    <property type="match status" value="1"/>
</dbReference>
<protein>
    <recommendedName>
        <fullName evidence="11">Nitronate monooxygenase</fullName>
    </recommendedName>
    <alternativeName>
        <fullName evidence="9">Propionate 3-nitronate monooxygenase</fullName>
    </alternativeName>
</protein>
<keyword evidence="12" id="KW-0223">Dioxygenase</keyword>
<evidence type="ECO:0000256" key="9">
    <source>
        <dbReference type="ARBA" id="ARBA00031155"/>
    </source>
</evidence>
<accession>A0A0B1R1L7</accession>
<evidence type="ECO:0000256" key="10">
    <source>
        <dbReference type="ARBA" id="ARBA00049401"/>
    </source>
</evidence>
<dbReference type="GO" id="GO:0009636">
    <property type="term" value="P:response to toxic substance"/>
    <property type="evidence" value="ECO:0007669"/>
    <property type="project" value="UniProtKB-KW"/>
</dbReference>
<dbReference type="GO" id="GO:0051213">
    <property type="term" value="F:dioxygenase activity"/>
    <property type="evidence" value="ECO:0007669"/>
    <property type="project" value="UniProtKB-KW"/>
</dbReference>
<name>A0A0B1R1L7_9GAMM</name>
<dbReference type="Gene3D" id="3.20.20.70">
    <property type="entry name" value="Aldolase class I"/>
    <property type="match status" value="1"/>
</dbReference>
<organism evidence="12 13">
    <name type="scientific">Pantoea rodasii</name>
    <dbReference type="NCBI Taxonomy" id="1076549"/>
    <lineage>
        <taxon>Bacteria</taxon>
        <taxon>Pseudomonadati</taxon>
        <taxon>Pseudomonadota</taxon>
        <taxon>Gammaproteobacteria</taxon>
        <taxon>Enterobacterales</taxon>
        <taxon>Erwiniaceae</taxon>
        <taxon>Pantoea</taxon>
    </lineage>
</organism>
<evidence type="ECO:0000256" key="8">
    <source>
        <dbReference type="ARBA" id="ARBA00023033"/>
    </source>
</evidence>
<comment type="similarity">
    <text evidence="2">Belongs to the nitronate monooxygenase family. NMO class I subfamily.</text>
</comment>
<evidence type="ECO:0000256" key="11">
    <source>
        <dbReference type="ARBA" id="ARBA00067136"/>
    </source>
</evidence>
<dbReference type="SUPFAM" id="SSF51412">
    <property type="entry name" value="Inosine monophosphate dehydrogenase (IMPDH)"/>
    <property type="match status" value="1"/>
</dbReference>
<evidence type="ECO:0000313" key="12">
    <source>
        <dbReference type="EMBL" id="KHJ66524.1"/>
    </source>
</evidence>
<sequence>MDITVALSLCEALGLQYPIVQAPMAGVSTPEMAAAVTEAGALGSISVGAATPQQAEAMIAKTQALTRGAINVNVFCHAPVQRHAAREQAWIERFRELFARYGAALPDELQEIYQTFLGNHAMFDVIAKAKPAAVSFHFGLPEAQVIEQFKQRGIVTFATATNVTEALAVAEHKIDFIVAQGMEAGGHRGQFDPLTFDPQMSTLTLVQAIRQHTSHPVIAAGGIMDGAGMAAMMQLGATGVQMGTAFVLCPESAANDAYRAALKQSNETATVMTAAISGRQARCLRNAFCRFSQDVRSDEIPDYPLTYSLGKALAAAAAAKNEPGFGAQWAGQGAGLAREMPAGQLVRTIVQEWQNQSRCL</sequence>
<comment type="catalytic activity">
    <reaction evidence="10">
        <text>3 propionate 3-nitronate + 3 O2 + H2O = 3 3-oxopropanoate + 2 nitrate + nitrite + H2O2 + 3 H(+)</text>
        <dbReference type="Rhea" id="RHEA:57332"/>
        <dbReference type="ChEBI" id="CHEBI:15377"/>
        <dbReference type="ChEBI" id="CHEBI:15378"/>
        <dbReference type="ChEBI" id="CHEBI:15379"/>
        <dbReference type="ChEBI" id="CHEBI:16240"/>
        <dbReference type="ChEBI" id="CHEBI:16301"/>
        <dbReference type="ChEBI" id="CHEBI:17632"/>
        <dbReference type="ChEBI" id="CHEBI:33190"/>
        <dbReference type="ChEBI" id="CHEBI:136067"/>
    </reaction>
</comment>
<dbReference type="Proteomes" id="UP000030853">
    <property type="component" value="Unassembled WGS sequence"/>
</dbReference>
<dbReference type="Pfam" id="PF03060">
    <property type="entry name" value="NMO"/>
    <property type="match status" value="1"/>
</dbReference>
<dbReference type="PANTHER" id="PTHR42747:SF3">
    <property type="entry name" value="NITRONATE MONOOXYGENASE-RELATED"/>
    <property type="match status" value="1"/>
</dbReference>
<keyword evidence="5" id="KW-0288">FMN</keyword>
<comment type="cofactor">
    <cofactor evidence="1">
        <name>FMN</name>
        <dbReference type="ChEBI" id="CHEBI:58210"/>
    </cofactor>
</comment>
<dbReference type="InterPro" id="IPR013785">
    <property type="entry name" value="Aldolase_TIM"/>
</dbReference>
<evidence type="ECO:0000256" key="3">
    <source>
        <dbReference type="ARBA" id="ARBA00022575"/>
    </source>
</evidence>
<evidence type="ECO:0000256" key="4">
    <source>
        <dbReference type="ARBA" id="ARBA00022630"/>
    </source>
</evidence>
<comment type="caution">
    <text evidence="12">The sequence shown here is derived from an EMBL/GenBank/DDBJ whole genome shotgun (WGS) entry which is preliminary data.</text>
</comment>
<proteinExistence type="inferred from homology"/>
<dbReference type="GO" id="GO:0000166">
    <property type="term" value="F:nucleotide binding"/>
    <property type="evidence" value="ECO:0007669"/>
    <property type="project" value="UniProtKB-KW"/>
</dbReference>
<dbReference type="InterPro" id="IPR004136">
    <property type="entry name" value="NMO"/>
</dbReference>
<dbReference type="AlphaFoldDB" id="A0A0B1R1L7"/>
<keyword evidence="8" id="KW-0503">Monooxygenase</keyword>
<reference evidence="12 13" key="1">
    <citation type="submission" date="2014-11" db="EMBL/GenBank/DDBJ databases">
        <title>Genome sequencing of Pantoea rodasii ND03.</title>
        <authorList>
            <person name="Muhamad Yunos N.Y."/>
            <person name="Chan K.-G."/>
        </authorList>
    </citation>
    <scope>NUCLEOTIDE SEQUENCE [LARGE SCALE GENOMIC DNA]</scope>
    <source>
        <strain evidence="12 13">ND03</strain>
    </source>
</reference>
<evidence type="ECO:0000313" key="13">
    <source>
        <dbReference type="Proteomes" id="UP000030853"/>
    </source>
</evidence>
<evidence type="ECO:0000256" key="2">
    <source>
        <dbReference type="ARBA" id="ARBA00009881"/>
    </source>
</evidence>
<evidence type="ECO:0000256" key="5">
    <source>
        <dbReference type="ARBA" id="ARBA00022643"/>
    </source>
</evidence>
<dbReference type="EMBL" id="JTJJ01000076">
    <property type="protein sequence ID" value="KHJ66524.1"/>
    <property type="molecule type" value="Genomic_DNA"/>
</dbReference>